<evidence type="ECO:0000313" key="1">
    <source>
        <dbReference type="EMBL" id="KAJ9654831.1"/>
    </source>
</evidence>
<gene>
    <name evidence="1" type="ORF">H2198_006187</name>
</gene>
<name>A0ACC3A3Q1_9EURO</name>
<evidence type="ECO:0000313" key="2">
    <source>
        <dbReference type="Proteomes" id="UP001172386"/>
    </source>
</evidence>
<accession>A0ACC3A3Q1</accession>
<dbReference type="Proteomes" id="UP001172386">
    <property type="component" value="Unassembled WGS sequence"/>
</dbReference>
<reference evidence="1" key="1">
    <citation type="submission" date="2022-10" db="EMBL/GenBank/DDBJ databases">
        <title>Culturing micro-colonial fungi from biological soil crusts in the Mojave desert and describing Neophaeococcomyces mojavensis, and introducing the new genera and species Taxawa tesnikishii.</title>
        <authorList>
            <person name="Kurbessoian T."/>
            <person name="Stajich J.E."/>
        </authorList>
    </citation>
    <scope>NUCLEOTIDE SEQUENCE</scope>
    <source>
        <strain evidence="1">JES_112</strain>
    </source>
</reference>
<sequence length="575" mass="62920">MTAEQDVETGHEQLHVASPSADVYGKESGPSEVVQDNAKLNNNKTNRHPPGGLRTRLGKIFWTPPWCRYRPDHPPQFSIFQNVLFAFAGAFTVANLYYNHPILNILAKEFGVSNAEVARIPTLMQSGYAVGLLLICPLGDLFPRRPYTLTLVFFTATLWIVLCLTSSFEVFCGISFITAVTTVTPQIMLPLVGELAPPNRRPLALSIVVSGNLLGIVIARILSGVVTNYTNWRNIYWIALGLQYGIFLALYAFMPAYPSTNPLPRTNRFRAFLKAYPRLLFSILQLAFKYPVLVQAGLISFCTSVSFTNYWTTLTFLLSSQAYPYRLSPTPIGLFGLIGVAGIFLGPLYAKYLIQPLKIPLYSVLVGEAINLVGCVVGTYTGTFTLAGPVIQALGLDAGLQITQIANRSAIYGVEPTGRNRVNTVFMICTFLGQITGTAAGNEIFDRYGGWRSSGSMGVAFVAFSFLICIARGPHEEGWIGWGGGWGKVDNRLQEDTLTEQNNDEKKENEGDQASEDTIASEKDHVTSGEANDLEGGLNPHSEVSNMVRTTSKNVALTRQQSHGSDGHAMYGDKG</sequence>
<organism evidence="1 2">
    <name type="scientific">Neophaeococcomyces mojaviensis</name>
    <dbReference type="NCBI Taxonomy" id="3383035"/>
    <lineage>
        <taxon>Eukaryota</taxon>
        <taxon>Fungi</taxon>
        <taxon>Dikarya</taxon>
        <taxon>Ascomycota</taxon>
        <taxon>Pezizomycotina</taxon>
        <taxon>Eurotiomycetes</taxon>
        <taxon>Chaetothyriomycetidae</taxon>
        <taxon>Chaetothyriales</taxon>
        <taxon>Chaetothyriales incertae sedis</taxon>
        <taxon>Neophaeococcomyces</taxon>
    </lineage>
</organism>
<comment type="caution">
    <text evidence="1">The sequence shown here is derived from an EMBL/GenBank/DDBJ whole genome shotgun (WGS) entry which is preliminary data.</text>
</comment>
<dbReference type="EMBL" id="JAPDRQ010000111">
    <property type="protein sequence ID" value="KAJ9654831.1"/>
    <property type="molecule type" value="Genomic_DNA"/>
</dbReference>
<proteinExistence type="predicted"/>
<protein>
    <submittedName>
        <fullName evidence="1">Uncharacterized protein</fullName>
    </submittedName>
</protein>
<keyword evidence="2" id="KW-1185">Reference proteome</keyword>